<keyword evidence="2" id="KW-0472">Membrane</keyword>
<evidence type="ECO:0000256" key="1">
    <source>
        <dbReference type="SAM" id="Coils"/>
    </source>
</evidence>
<keyword evidence="2" id="KW-1133">Transmembrane helix</keyword>
<dbReference type="InterPro" id="IPR001107">
    <property type="entry name" value="Band_7"/>
</dbReference>
<protein>
    <recommendedName>
        <fullName evidence="3">Band 7 domain-containing protein</fullName>
    </recommendedName>
</protein>
<keyword evidence="1" id="KW-0175">Coiled coil</keyword>
<dbReference type="Pfam" id="PF01145">
    <property type="entry name" value="Band_7"/>
    <property type="match status" value="1"/>
</dbReference>
<gene>
    <name evidence="4" type="ORF">FYJ85_01115</name>
</gene>
<evidence type="ECO:0000313" key="5">
    <source>
        <dbReference type="Proteomes" id="UP000435649"/>
    </source>
</evidence>
<dbReference type="Proteomes" id="UP000435649">
    <property type="component" value="Unassembled WGS sequence"/>
</dbReference>
<dbReference type="AlphaFoldDB" id="A0A844FZ54"/>
<keyword evidence="5" id="KW-1185">Reference proteome</keyword>
<evidence type="ECO:0000256" key="2">
    <source>
        <dbReference type="SAM" id="Phobius"/>
    </source>
</evidence>
<evidence type="ECO:0000259" key="3">
    <source>
        <dbReference type="Pfam" id="PF01145"/>
    </source>
</evidence>
<dbReference type="RefSeq" id="WP_154416714.1">
    <property type="nucleotide sequence ID" value="NZ_VUNS01000001.1"/>
</dbReference>
<comment type="caution">
    <text evidence="4">The sequence shown here is derived from an EMBL/GenBank/DDBJ whole genome shotgun (WGS) entry which is preliminary data.</text>
</comment>
<accession>A0A844FZ54</accession>
<feature type="coiled-coil region" evidence="1">
    <location>
        <begin position="228"/>
        <end position="262"/>
    </location>
</feature>
<evidence type="ECO:0000313" key="4">
    <source>
        <dbReference type="EMBL" id="MST95648.1"/>
    </source>
</evidence>
<proteinExistence type="predicted"/>
<sequence length="577" mass="62564">MSQAEEKVVPVQSPVKPAVMAVAVLGFIALAVYLVYLWGFCRFYVPAGHMAVVTAKSGKAPAPGTILVERGEKGIWREVLPEGRHFLDPVQYDVKIVPAVSIPLGKVGIVTAKVGKELAPGEIIAPDRESKGVWRDVLGPGVYRLNPEGYSVEVADAINIPAGYAGVVTSQSGRPAAPGEFARPGERGVLSDILQPGLYYLNRYAYQVNVIEIGMNQVTMAAGSNESMVSTRSRLSNATDALAELESNTLNFQKKLRRERAERMNAAPAVTVSDGNRKSAVGAFPLPKAAAPLPAEAQIFGISRAVEFPSRDGFKVALDMTVEFELMPENLAKIYLLYGDLPQVVEKIILPQVLSVSRLKGSSYRAQDFIMGEGRETFQYDLSQVLGETLAGRSIIVHNAIIRNVDIPINILSPIRAVSLAKEQNLTNESLQGTAKKLAELNIETELIEQRRREVVQETEKLVARIAAERDQAVAQLKAETELTVAELKLKKSELLAKIAQLKGETEVKTRYLVDNETARGELLKAEALGGAAKLSELKLVDSLNPEVETRIIYAGPGTLWTDLKAGALPLSAAPEK</sequence>
<organism evidence="4 5">
    <name type="scientific">Victivallis lenta</name>
    <dbReference type="NCBI Taxonomy" id="2606640"/>
    <lineage>
        <taxon>Bacteria</taxon>
        <taxon>Pseudomonadati</taxon>
        <taxon>Lentisphaerota</taxon>
        <taxon>Lentisphaeria</taxon>
        <taxon>Victivallales</taxon>
        <taxon>Victivallaceae</taxon>
        <taxon>Victivallis</taxon>
    </lineage>
</organism>
<name>A0A844FZ54_9BACT</name>
<dbReference type="EMBL" id="VUNS01000001">
    <property type="protein sequence ID" value="MST95648.1"/>
    <property type="molecule type" value="Genomic_DNA"/>
</dbReference>
<feature type="transmembrane region" description="Helical" evidence="2">
    <location>
        <begin position="20"/>
        <end position="40"/>
    </location>
</feature>
<keyword evidence="2" id="KW-0812">Transmembrane</keyword>
<reference evidence="4 5" key="1">
    <citation type="submission" date="2019-08" db="EMBL/GenBank/DDBJ databases">
        <title>In-depth cultivation of the pig gut microbiome towards novel bacterial diversity and tailored functional studies.</title>
        <authorList>
            <person name="Wylensek D."/>
            <person name="Hitch T.C.A."/>
            <person name="Clavel T."/>
        </authorList>
    </citation>
    <scope>NUCLEOTIDE SEQUENCE [LARGE SCALE GENOMIC DNA]</scope>
    <source>
        <strain evidence="4 5">BBE-744-WT-12</strain>
    </source>
</reference>
<feature type="domain" description="Band 7" evidence="3">
    <location>
        <begin position="159"/>
        <end position="431"/>
    </location>
</feature>
<feature type="coiled-coil region" evidence="1">
    <location>
        <begin position="438"/>
        <end position="505"/>
    </location>
</feature>